<evidence type="ECO:0000256" key="1">
    <source>
        <dbReference type="SAM" id="SignalP"/>
    </source>
</evidence>
<sequence length="174" mass="21398">MIKNTILFLLFTLLQLFVYEFIENDSNWRKQMIINEIKGLQRSLQKNMELIRSYDRRIKLLIDVQCLVNMLYNEYNHDLMRELVNVVDDIEQKYNITYPKSRTWKECFTYKTKIYRYLTTEYNLKICDKLKEYDEHDTDVLSIWTRSQHTHISHFNLDLFKYRFLSELAKIVNN</sequence>
<protein>
    <submittedName>
        <fullName evidence="3">PRESAN domain-containing protein</fullName>
    </submittedName>
</protein>
<proteinExistence type="predicted"/>
<dbReference type="InParanoid" id="A0A5K4F6Y6"/>
<feature type="chain" id="PRO_5024307301" evidence="1">
    <location>
        <begin position="21"/>
        <end position="174"/>
    </location>
</feature>
<dbReference type="WBParaSite" id="Smp_330060.1">
    <property type="protein sequence ID" value="Smp_330060.1"/>
    <property type="gene ID" value="Smp_330060"/>
</dbReference>
<name>A0A5K4F6Y6_SCHMA</name>
<dbReference type="AlphaFoldDB" id="A0A5K4F6Y6"/>
<evidence type="ECO:0000313" key="2">
    <source>
        <dbReference type="Proteomes" id="UP000008854"/>
    </source>
</evidence>
<feature type="signal peptide" evidence="1">
    <location>
        <begin position="1"/>
        <end position="20"/>
    </location>
</feature>
<evidence type="ECO:0000313" key="3">
    <source>
        <dbReference type="WBParaSite" id="Smp_330060.1"/>
    </source>
</evidence>
<dbReference type="Proteomes" id="UP000008854">
    <property type="component" value="Unassembled WGS sequence"/>
</dbReference>
<organism evidence="2 3">
    <name type="scientific">Schistosoma mansoni</name>
    <name type="common">Blood fluke</name>
    <dbReference type="NCBI Taxonomy" id="6183"/>
    <lineage>
        <taxon>Eukaryota</taxon>
        <taxon>Metazoa</taxon>
        <taxon>Spiralia</taxon>
        <taxon>Lophotrochozoa</taxon>
        <taxon>Platyhelminthes</taxon>
        <taxon>Trematoda</taxon>
        <taxon>Digenea</taxon>
        <taxon>Strigeidida</taxon>
        <taxon>Schistosomatoidea</taxon>
        <taxon>Schistosomatidae</taxon>
        <taxon>Schistosoma</taxon>
    </lineage>
</organism>
<reference evidence="2" key="1">
    <citation type="journal article" date="2012" name="PLoS Negl. Trop. Dis.">
        <title>A systematically improved high quality genome and transcriptome of the human blood fluke Schistosoma mansoni.</title>
        <authorList>
            <person name="Protasio A.V."/>
            <person name="Tsai I.J."/>
            <person name="Babbage A."/>
            <person name="Nichol S."/>
            <person name="Hunt M."/>
            <person name="Aslett M.A."/>
            <person name="De Silva N."/>
            <person name="Velarde G.S."/>
            <person name="Anderson T.J."/>
            <person name="Clark R.C."/>
            <person name="Davidson C."/>
            <person name="Dillon G.P."/>
            <person name="Holroyd N.E."/>
            <person name="LoVerde P.T."/>
            <person name="Lloyd C."/>
            <person name="McQuillan J."/>
            <person name="Oliveira G."/>
            <person name="Otto T.D."/>
            <person name="Parker-Manuel S.J."/>
            <person name="Quail M.A."/>
            <person name="Wilson R.A."/>
            <person name="Zerlotini A."/>
            <person name="Dunne D.W."/>
            <person name="Berriman M."/>
        </authorList>
    </citation>
    <scope>NUCLEOTIDE SEQUENCE [LARGE SCALE GENOMIC DNA]</scope>
    <source>
        <strain evidence="2">Puerto Rican</strain>
    </source>
</reference>
<reference evidence="3" key="2">
    <citation type="submission" date="2019-11" db="UniProtKB">
        <authorList>
            <consortium name="WormBaseParasite"/>
        </authorList>
    </citation>
    <scope>IDENTIFICATION</scope>
    <source>
        <strain evidence="3">Puerto Rican</strain>
    </source>
</reference>
<accession>A0A5K4F6Y6</accession>
<keyword evidence="2" id="KW-1185">Reference proteome</keyword>
<keyword evidence="1" id="KW-0732">Signal</keyword>